<dbReference type="AlphaFoldDB" id="A0A1Z1MCG4"/>
<accession>A0A1Z1MCG4</accession>
<dbReference type="InterPro" id="IPR007570">
    <property type="entry name" value="Uncharacterised_Ycf23"/>
</dbReference>
<dbReference type="SUPFAM" id="SSF51395">
    <property type="entry name" value="FMN-linked oxidoreductases"/>
    <property type="match status" value="1"/>
</dbReference>
<dbReference type="EMBL" id="MF101429">
    <property type="protein sequence ID" value="ARW63680.1"/>
    <property type="molecule type" value="Genomic_DNA"/>
</dbReference>
<gene>
    <name evidence="5" type="primary">ycf23</name>
</gene>
<organism evidence="5">
    <name type="scientific">Chondria sp.</name>
    <name type="common">in: red algae</name>
    <dbReference type="NCBI Taxonomy" id="1982705"/>
    <lineage>
        <taxon>Eukaryota</taxon>
        <taxon>Rhodophyta</taxon>
        <taxon>Florideophyceae</taxon>
        <taxon>Rhodymeniophycidae</taxon>
        <taxon>Ceramiales</taxon>
        <taxon>Rhodomelaceae</taxon>
        <taxon>Chondrieae</taxon>
        <taxon>Chondria</taxon>
    </lineage>
</organism>
<evidence type="ECO:0000256" key="1">
    <source>
        <dbReference type="ARBA" id="ARBA00004474"/>
    </source>
</evidence>
<dbReference type="PANTHER" id="PTHR36895">
    <property type="match status" value="1"/>
</dbReference>
<dbReference type="Pfam" id="PF04481">
    <property type="entry name" value="DUF561"/>
    <property type="match status" value="1"/>
</dbReference>
<protein>
    <recommendedName>
        <fullName evidence="3">Uncharacterized protein ycf23</fullName>
    </recommendedName>
</protein>
<comment type="similarity">
    <text evidence="2">Belongs to the ycf23 family.</text>
</comment>
<sequence length="275" mass="30384">MNLFCTELYKYFQSRKVVKLITGIDNLSVSNILSMAKAAELSGVTYLDVVANTKVVRLLKSISYLPICVSSISPIELYNCVIAGADLVEIGNFDFCYKQGIYLTSSEILNLAKEVRFLVGDIDICVTIPYYMSFQEQINLAQDLEFLGINILQTESVFTKNKSAASSLFNNNIFNYLYPSCSSLLSTYIISSQVQLPVIASSSINHLSSNLALSLGASGVGISSIVKQQGDILQIVKYLKSFSHLVNSTDFKTFSKFSHGSMDLFYHVIDSEIVV</sequence>
<evidence type="ECO:0000256" key="4">
    <source>
        <dbReference type="ARBA" id="ARBA00022640"/>
    </source>
</evidence>
<comment type="subcellular location">
    <subcellularLocation>
        <location evidence="1">Plastid</location>
    </subcellularLocation>
</comment>
<evidence type="ECO:0000256" key="3">
    <source>
        <dbReference type="ARBA" id="ARBA00021523"/>
    </source>
</evidence>
<keyword evidence="4 5" id="KW-0934">Plastid</keyword>
<evidence type="ECO:0000256" key="2">
    <source>
        <dbReference type="ARBA" id="ARBA00009664"/>
    </source>
</evidence>
<dbReference type="GO" id="GO:0009536">
    <property type="term" value="C:plastid"/>
    <property type="evidence" value="ECO:0007669"/>
    <property type="project" value="UniProtKB-SubCell"/>
</dbReference>
<dbReference type="PANTHER" id="PTHR36895:SF1">
    <property type="entry name" value="YCF23 PROTEIN"/>
    <property type="match status" value="1"/>
</dbReference>
<geneLocation type="chloroplast" evidence="5"/>
<reference evidence="5" key="1">
    <citation type="journal article" date="2017" name="J. Phycol.">
        <title>Analysis of chloroplast genomes and a supermatrix inform reclassification of the Rhodomelaceae (Rhodophyta).</title>
        <authorList>
            <person name="Diaz-Tapia P."/>
            <person name="Maggs C.A."/>
            <person name="West J.A."/>
            <person name="Verbruggen H."/>
        </authorList>
    </citation>
    <scope>NUCLEOTIDE SEQUENCE</scope>
    <source>
        <strain evidence="5">PD620</strain>
    </source>
</reference>
<evidence type="ECO:0000313" key="5">
    <source>
        <dbReference type="EMBL" id="ARW63680.1"/>
    </source>
</evidence>
<name>A0A1Z1MCG4_9FLOR</name>
<keyword evidence="5" id="KW-0150">Chloroplast</keyword>
<proteinExistence type="inferred from homology"/>